<proteinExistence type="inferred from homology"/>
<dbReference type="CDD" id="cd00293">
    <property type="entry name" value="USP-like"/>
    <property type="match status" value="2"/>
</dbReference>
<comment type="caution">
    <text evidence="3">The sequence shown here is derived from an EMBL/GenBank/DDBJ whole genome shotgun (WGS) entry which is preliminary data.</text>
</comment>
<dbReference type="EMBL" id="BHXQ01000004">
    <property type="protein sequence ID" value="GCC52381.1"/>
    <property type="molecule type" value="Genomic_DNA"/>
</dbReference>
<evidence type="ECO:0000313" key="3">
    <source>
        <dbReference type="EMBL" id="GCC52381.1"/>
    </source>
</evidence>
<dbReference type="PRINTS" id="PR01438">
    <property type="entry name" value="UNVRSLSTRESS"/>
</dbReference>
<evidence type="ECO:0000259" key="2">
    <source>
        <dbReference type="Pfam" id="PF00582"/>
    </source>
</evidence>
<dbReference type="Proteomes" id="UP000288227">
    <property type="component" value="Unassembled WGS sequence"/>
</dbReference>
<gene>
    <name evidence="3" type="ORF">SanaruYs_26180</name>
</gene>
<evidence type="ECO:0000256" key="1">
    <source>
        <dbReference type="ARBA" id="ARBA00008791"/>
    </source>
</evidence>
<dbReference type="Gene3D" id="3.40.50.12370">
    <property type="match status" value="1"/>
</dbReference>
<name>A0A401UBV4_9BACT</name>
<sequence length="280" mass="31749">MKTILVPCDFSKQAVNAFRFALDIARQSGGEVHLTHVIELPVMHDSVLMPVMSFEEVLLKELREKSQVEYAKLIKKYADPKDKLKTTTQFGAPARMILSYIEENKIDLVIMGTKGASGVKEYVIGSNAEKVVRNSPVPVIAVKNYPKLSTIKDIVLPNTLHTEIQEDLLMKVKAMQNFFKANLHIVWVNTPSNFTRDITTNKRLQDFAKRFLFKNYTTHVFNDLYEEDGIINFAHTINADMIAMGTHGRKGLAHVLSGSVAEDVVNHIDIPIWTYTMRNE</sequence>
<dbReference type="RefSeq" id="WP_127123016.1">
    <property type="nucleotide sequence ID" value="NZ_BHXQ01000004.1"/>
</dbReference>
<organism evidence="3 4">
    <name type="scientific">Chryseotalea sanaruensis</name>
    <dbReference type="NCBI Taxonomy" id="2482724"/>
    <lineage>
        <taxon>Bacteria</taxon>
        <taxon>Pseudomonadati</taxon>
        <taxon>Bacteroidota</taxon>
        <taxon>Cytophagia</taxon>
        <taxon>Cytophagales</taxon>
        <taxon>Chryseotaleaceae</taxon>
        <taxon>Chryseotalea</taxon>
    </lineage>
</organism>
<reference evidence="3 4" key="1">
    <citation type="submission" date="2018-11" db="EMBL/GenBank/DDBJ databases">
        <title>Chryseotalea sanarue gen. nov., sp., nov., a member of the family Cytophagaceae, isolated from a brackish lake in Hamamatsu Japan.</title>
        <authorList>
            <person name="Maejima Y."/>
            <person name="Iino T."/>
            <person name="Muraguchi Y."/>
            <person name="Fukuda K."/>
            <person name="Ohkuma M."/>
            <person name="Moriuchi R."/>
            <person name="Dohra H."/>
            <person name="Kimbara K."/>
            <person name="Shintani M."/>
        </authorList>
    </citation>
    <scope>NUCLEOTIDE SEQUENCE [LARGE SCALE GENOMIC DNA]</scope>
    <source>
        <strain evidence="3 4">Ys</strain>
    </source>
</reference>
<keyword evidence="4" id="KW-1185">Reference proteome</keyword>
<evidence type="ECO:0000313" key="4">
    <source>
        <dbReference type="Proteomes" id="UP000288227"/>
    </source>
</evidence>
<dbReference type="PANTHER" id="PTHR46268:SF6">
    <property type="entry name" value="UNIVERSAL STRESS PROTEIN UP12"/>
    <property type="match status" value="1"/>
</dbReference>
<feature type="domain" description="UspA" evidence="2">
    <location>
        <begin position="227"/>
        <end position="273"/>
    </location>
</feature>
<dbReference type="InterPro" id="IPR006016">
    <property type="entry name" value="UspA"/>
</dbReference>
<dbReference type="InterPro" id="IPR006015">
    <property type="entry name" value="Universal_stress_UspA"/>
</dbReference>
<dbReference type="PANTHER" id="PTHR46268">
    <property type="entry name" value="STRESS RESPONSE PROTEIN NHAX"/>
    <property type="match status" value="1"/>
</dbReference>
<dbReference type="Gene3D" id="3.40.50.620">
    <property type="entry name" value="HUPs"/>
    <property type="match status" value="1"/>
</dbReference>
<feature type="domain" description="UspA" evidence="2">
    <location>
        <begin position="1"/>
        <end position="143"/>
    </location>
</feature>
<dbReference type="InterPro" id="IPR014729">
    <property type="entry name" value="Rossmann-like_a/b/a_fold"/>
</dbReference>
<dbReference type="OrthoDB" id="1522603at2"/>
<dbReference type="Pfam" id="PF00582">
    <property type="entry name" value="Usp"/>
    <property type="match status" value="2"/>
</dbReference>
<protein>
    <submittedName>
        <fullName evidence="3">Universal stress protein</fullName>
    </submittedName>
</protein>
<comment type="similarity">
    <text evidence="1">Belongs to the universal stress protein A family.</text>
</comment>
<dbReference type="AlphaFoldDB" id="A0A401UBV4"/>
<dbReference type="SUPFAM" id="SSF52402">
    <property type="entry name" value="Adenine nucleotide alpha hydrolases-like"/>
    <property type="match status" value="2"/>
</dbReference>
<accession>A0A401UBV4</accession>